<dbReference type="Pfam" id="PF03379">
    <property type="entry name" value="CcmB"/>
    <property type="match status" value="1"/>
</dbReference>
<evidence type="ECO:0000256" key="10">
    <source>
        <dbReference type="ARBA" id="ARBA00022989"/>
    </source>
</evidence>
<organism evidence="14 15">
    <name type="scientific">Noviherbaspirillum album</name>
    <dbReference type="NCBI Taxonomy" id="3080276"/>
    <lineage>
        <taxon>Bacteria</taxon>
        <taxon>Pseudomonadati</taxon>
        <taxon>Pseudomonadota</taxon>
        <taxon>Betaproteobacteria</taxon>
        <taxon>Burkholderiales</taxon>
        <taxon>Oxalobacteraceae</taxon>
        <taxon>Noviherbaspirillum</taxon>
    </lineage>
</organism>
<evidence type="ECO:0000313" key="15">
    <source>
        <dbReference type="Proteomes" id="UP001352263"/>
    </source>
</evidence>
<evidence type="ECO:0000256" key="13">
    <source>
        <dbReference type="SAM" id="Phobius"/>
    </source>
</evidence>
<evidence type="ECO:0000256" key="8">
    <source>
        <dbReference type="ARBA" id="ARBA00022692"/>
    </source>
</evidence>
<keyword evidence="9 12" id="KW-0201">Cytochrome c-type biogenesis</keyword>
<keyword evidence="15" id="KW-1185">Reference proteome</keyword>
<keyword evidence="7 12" id="KW-0997">Cell inner membrane</keyword>
<comment type="subcellular location">
    <subcellularLocation>
        <location evidence="2">Cell inner membrane</location>
        <topology evidence="2">Multi-pass membrane protein</topology>
    </subcellularLocation>
</comment>
<keyword evidence="11 12" id="KW-0472">Membrane</keyword>
<evidence type="ECO:0000256" key="4">
    <source>
        <dbReference type="ARBA" id="ARBA00016452"/>
    </source>
</evidence>
<dbReference type="PIRSF" id="PIRSF002764">
    <property type="entry name" value="CcmB"/>
    <property type="match status" value="1"/>
</dbReference>
<feature type="transmembrane region" description="Helical" evidence="13">
    <location>
        <begin position="128"/>
        <end position="154"/>
    </location>
</feature>
<keyword evidence="5 12" id="KW-0813">Transport</keyword>
<keyword evidence="10 13" id="KW-1133">Transmembrane helix</keyword>
<keyword evidence="6 12" id="KW-1003">Cell membrane</keyword>
<proteinExistence type="inferred from homology"/>
<name>A0ABU6JK86_9BURK</name>
<feature type="transmembrane region" description="Helical" evidence="13">
    <location>
        <begin position="54"/>
        <end position="73"/>
    </location>
</feature>
<dbReference type="EMBL" id="JAWIIV010000065">
    <property type="protein sequence ID" value="MEC4723642.1"/>
    <property type="molecule type" value="Genomic_DNA"/>
</dbReference>
<dbReference type="InterPro" id="IPR003544">
    <property type="entry name" value="Cyt_c_biogenesis_CcmB"/>
</dbReference>
<evidence type="ECO:0000256" key="7">
    <source>
        <dbReference type="ARBA" id="ARBA00022519"/>
    </source>
</evidence>
<evidence type="ECO:0000256" key="3">
    <source>
        <dbReference type="ARBA" id="ARBA00010544"/>
    </source>
</evidence>
<dbReference type="PRINTS" id="PR01414">
    <property type="entry name" value="CCMBBIOGNSIS"/>
</dbReference>
<accession>A0ABU6JK86</accession>
<dbReference type="NCBIfam" id="TIGR01190">
    <property type="entry name" value="ccmB"/>
    <property type="match status" value="1"/>
</dbReference>
<evidence type="ECO:0000256" key="9">
    <source>
        <dbReference type="ARBA" id="ARBA00022748"/>
    </source>
</evidence>
<evidence type="ECO:0000256" key="12">
    <source>
        <dbReference type="PIRNR" id="PIRNR002764"/>
    </source>
</evidence>
<dbReference type="Proteomes" id="UP001352263">
    <property type="component" value="Unassembled WGS sequence"/>
</dbReference>
<dbReference type="PANTHER" id="PTHR30070">
    <property type="entry name" value="HEME EXPORTER PROTEIN B"/>
    <property type="match status" value="1"/>
</dbReference>
<dbReference type="RefSeq" id="WP_326510251.1">
    <property type="nucleotide sequence ID" value="NZ_JAWIIV010000065.1"/>
</dbReference>
<feature type="transmembrane region" description="Helical" evidence="13">
    <location>
        <begin position="93"/>
        <end position="116"/>
    </location>
</feature>
<evidence type="ECO:0000256" key="1">
    <source>
        <dbReference type="ARBA" id="ARBA00002442"/>
    </source>
</evidence>
<evidence type="ECO:0000256" key="11">
    <source>
        <dbReference type="ARBA" id="ARBA00023136"/>
    </source>
</evidence>
<protein>
    <recommendedName>
        <fullName evidence="4 12">Heme exporter protein B</fullName>
    </recommendedName>
</protein>
<comment type="function">
    <text evidence="1 12">Required for the export of heme to the periplasm for the biogenesis of c-type cytochromes.</text>
</comment>
<keyword evidence="8 13" id="KW-0812">Transmembrane</keyword>
<dbReference type="InterPro" id="IPR026031">
    <property type="entry name" value="Cyt_c_CcmB_bac"/>
</dbReference>
<comment type="similarity">
    <text evidence="3 12">Belongs to the CcmB/CycW/HelB family.</text>
</comment>
<sequence>MVRLFFVVLQRDLLLAMRQLSDLFSALVFFLIVVSLFPLALGTDKQLLRDLAPAIVWVSALLSSTLSIGRIFGSDHSDGSLEQMLLANEPLPVAVLAKVIAHWSTTGFPIVLLAPLSGLLFDLDTPTTVALVIGLLIGTPIFSAVGAIGAALTLGVKGNSILATIVLLPLYVPVLIFGAGATHAGANVAAHMLLLAAGLSASLALGPWVTAASLRIAIE</sequence>
<evidence type="ECO:0000256" key="5">
    <source>
        <dbReference type="ARBA" id="ARBA00022448"/>
    </source>
</evidence>
<reference evidence="14 15" key="1">
    <citation type="submission" date="2023-10" db="EMBL/GenBank/DDBJ databases">
        <title>Noviherbaspirillum sp. CPCC 100848 genome assembly.</title>
        <authorList>
            <person name="Li X.Y."/>
            <person name="Fang X.M."/>
        </authorList>
    </citation>
    <scope>NUCLEOTIDE SEQUENCE [LARGE SCALE GENOMIC DNA]</scope>
    <source>
        <strain evidence="14 15">CPCC 100848</strain>
    </source>
</reference>
<comment type="caution">
    <text evidence="14">The sequence shown here is derived from an EMBL/GenBank/DDBJ whole genome shotgun (WGS) entry which is preliminary data.</text>
</comment>
<feature type="transmembrane region" description="Helical" evidence="13">
    <location>
        <begin position="23"/>
        <end position="42"/>
    </location>
</feature>
<feature type="transmembrane region" description="Helical" evidence="13">
    <location>
        <begin position="160"/>
        <end position="181"/>
    </location>
</feature>
<feature type="transmembrane region" description="Helical" evidence="13">
    <location>
        <begin position="193"/>
        <end position="218"/>
    </location>
</feature>
<evidence type="ECO:0000313" key="14">
    <source>
        <dbReference type="EMBL" id="MEC4723642.1"/>
    </source>
</evidence>
<gene>
    <name evidence="14" type="primary">ccmB</name>
    <name evidence="14" type="ORF">RY831_31445</name>
</gene>
<evidence type="ECO:0000256" key="2">
    <source>
        <dbReference type="ARBA" id="ARBA00004429"/>
    </source>
</evidence>
<evidence type="ECO:0000256" key="6">
    <source>
        <dbReference type="ARBA" id="ARBA00022475"/>
    </source>
</evidence>
<dbReference type="PANTHER" id="PTHR30070:SF1">
    <property type="entry name" value="CYTOCHROME C BIOGENESIS B-RELATED"/>
    <property type="match status" value="1"/>
</dbReference>